<evidence type="ECO:0000256" key="9">
    <source>
        <dbReference type="ARBA" id="ARBA00023098"/>
    </source>
</evidence>
<evidence type="ECO:0000256" key="2">
    <source>
        <dbReference type="ARBA" id="ARBA00005189"/>
    </source>
</evidence>
<protein>
    <recommendedName>
        <fullName evidence="15">Peroxisomal trans-2-enoyl-CoA reductase</fullName>
        <ecNumber evidence="14">1.3.1.38</ecNumber>
    </recommendedName>
</protein>
<sequence length="301" mass="32634">MAQPKIFKPDPNDPDRPKRGLTSDDLAVRETVYRPDLLQGQKVLISGGGSGLGKAAAFLAARLGAKVAICGRSEDKLELVRDEIHKATGVEIHTQSTNIRDPEAVEALIADVHAQLGGLDTLVNNAGGQFPQDAIDFSRKGWLAVIDTNLNGSWWMMQEAAKVWREKGQPGNIVNIVANVERGMPQAAHTCAARAGVIYLSKTLATEWAPFQIRINCIGPGVIETEGFYMYPEEALKRFHKANPMKMRGDAWDVAEAIAYLASPAARFINGDLLVLDGGQAQWGVIWPAGMPDYFSEDGAA</sequence>
<dbReference type="InterPro" id="IPR002347">
    <property type="entry name" value="SDR_fam"/>
</dbReference>
<evidence type="ECO:0000256" key="3">
    <source>
        <dbReference type="ARBA" id="ARBA00006484"/>
    </source>
</evidence>
<evidence type="ECO:0000256" key="16">
    <source>
        <dbReference type="ARBA" id="ARBA00047570"/>
    </source>
</evidence>
<evidence type="ECO:0000256" key="15">
    <source>
        <dbReference type="ARBA" id="ARBA00041063"/>
    </source>
</evidence>
<comment type="pathway">
    <text evidence="2">Lipid metabolism.</text>
</comment>
<dbReference type="GO" id="GO:0006633">
    <property type="term" value="P:fatty acid biosynthetic process"/>
    <property type="evidence" value="ECO:0007669"/>
    <property type="project" value="UniProtKB-KW"/>
</dbReference>
<keyword evidence="6" id="KW-0276">Fatty acid metabolism</keyword>
<comment type="catalytic activity">
    <reaction evidence="19">
        <text>a (2E)-enoyl-CoA + NADPH + H(+) = a 2,3-saturated acyl-CoA + NADP(+)</text>
        <dbReference type="Rhea" id="RHEA:33763"/>
        <dbReference type="ChEBI" id="CHEBI:15378"/>
        <dbReference type="ChEBI" id="CHEBI:57783"/>
        <dbReference type="ChEBI" id="CHEBI:58349"/>
        <dbReference type="ChEBI" id="CHEBI:58856"/>
        <dbReference type="ChEBI" id="CHEBI:65111"/>
        <dbReference type="EC" id="1.3.1.38"/>
    </reaction>
    <physiologicalReaction direction="left-to-right" evidence="19">
        <dbReference type="Rhea" id="RHEA:33764"/>
    </physiologicalReaction>
</comment>
<dbReference type="Gene3D" id="3.40.50.720">
    <property type="entry name" value="NAD(P)-binding Rossmann-like Domain"/>
    <property type="match status" value="1"/>
</dbReference>
<evidence type="ECO:0000256" key="8">
    <source>
        <dbReference type="ARBA" id="ARBA00023002"/>
    </source>
</evidence>
<comment type="similarity">
    <text evidence="3">Belongs to the short-chain dehydrogenases/reductases (SDR) family.</text>
</comment>
<dbReference type="PRINTS" id="PR00080">
    <property type="entry name" value="SDRFAMILY"/>
</dbReference>
<feature type="compositionally biased region" description="Basic and acidic residues" evidence="22">
    <location>
        <begin position="7"/>
        <end position="23"/>
    </location>
</feature>
<keyword evidence="11" id="KW-0275">Fatty acid biosynthesis</keyword>
<dbReference type="GO" id="GO:0019166">
    <property type="term" value="F:trans-2-enoyl-CoA reductase (NADPH) activity"/>
    <property type="evidence" value="ECO:0007669"/>
    <property type="project" value="UniProtKB-EC"/>
</dbReference>
<evidence type="ECO:0000256" key="11">
    <source>
        <dbReference type="ARBA" id="ARBA00023160"/>
    </source>
</evidence>
<keyword evidence="10" id="KW-0576">Peroxisome</keyword>
<keyword evidence="4" id="KW-0444">Lipid biosynthesis</keyword>
<evidence type="ECO:0000256" key="13">
    <source>
        <dbReference type="ARBA" id="ARBA00038622"/>
    </source>
</evidence>
<evidence type="ECO:0000313" key="24">
    <source>
        <dbReference type="Proteomes" id="UP000566324"/>
    </source>
</evidence>
<comment type="subcellular location">
    <subcellularLocation>
        <location evidence="1">Peroxisome</location>
    </subcellularLocation>
</comment>
<comment type="function">
    <text evidence="12">Participates in chain elongation of fatty acids. Catalyzes the reduction of trans-2-enoyl-CoAs of varying chain lengths from 6:1 to 16:1, having maximum activity with 10:1 CoA. Has no 2,4-dienoyl-CoA reductase activity.</text>
</comment>
<evidence type="ECO:0000256" key="1">
    <source>
        <dbReference type="ARBA" id="ARBA00004275"/>
    </source>
</evidence>
<dbReference type="RefSeq" id="WP_184068926.1">
    <property type="nucleotide sequence ID" value="NZ_JACHNZ010000021.1"/>
</dbReference>
<comment type="catalytic activity">
    <reaction evidence="17">
        <text>(2E)-tetradecenoyl-CoA + NADPH + H(+) = tetradecanoyl-CoA + NADP(+)</text>
        <dbReference type="Rhea" id="RHEA:44968"/>
        <dbReference type="ChEBI" id="CHEBI:15378"/>
        <dbReference type="ChEBI" id="CHEBI:57385"/>
        <dbReference type="ChEBI" id="CHEBI:57783"/>
        <dbReference type="ChEBI" id="CHEBI:58349"/>
        <dbReference type="ChEBI" id="CHEBI:61405"/>
    </reaction>
    <physiologicalReaction direction="left-to-right" evidence="17">
        <dbReference type="Rhea" id="RHEA:44969"/>
    </physiologicalReaction>
</comment>
<comment type="catalytic activity">
    <reaction evidence="21">
        <text>(2E)-octenoyl-CoA + NADPH + H(+) = octanoyl-CoA + NADP(+)</text>
        <dbReference type="Rhea" id="RHEA:44952"/>
        <dbReference type="ChEBI" id="CHEBI:15378"/>
        <dbReference type="ChEBI" id="CHEBI:57386"/>
        <dbReference type="ChEBI" id="CHEBI:57783"/>
        <dbReference type="ChEBI" id="CHEBI:58349"/>
        <dbReference type="ChEBI" id="CHEBI:62242"/>
    </reaction>
    <physiologicalReaction direction="left-to-right" evidence="21">
        <dbReference type="Rhea" id="RHEA:44953"/>
    </physiologicalReaction>
</comment>
<comment type="subunit">
    <text evidence="13">Interacts with PEX5, probably required to target it into peroxisomes.</text>
</comment>
<proteinExistence type="inferred from homology"/>
<evidence type="ECO:0000256" key="12">
    <source>
        <dbReference type="ARBA" id="ARBA00037124"/>
    </source>
</evidence>
<comment type="catalytic activity">
    <reaction evidence="18">
        <text>(2E)-hexenoyl-CoA + NADPH + H(+) = hexanoyl-CoA + NADP(+)</text>
        <dbReference type="Rhea" id="RHEA:44956"/>
        <dbReference type="ChEBI" id="CHEBI:15378"/>
        <dbReference type="ChEBI" id="CHEBI:57783"/>
        <dbReference type="ChEBI" id="CHEBI:58349"/>
        <dbReference type="ChEBI" id="CHEBI:62077"/>
        <dbReference type="ChEBI" id="CHEBI:62620"/>
    </reaction>
    <physiologicalReaction direction="left-to-right" evidence="18">
        <dbReference type="Rhea" id="RHEA:44957"/>
    </physiologicalReaction>
</comment>
<name>A0A7W7B1S0_9SPHN</name>
<keyword evidence="9" id="KW-0443">Lipid metabolism</keyword>
<accession>A0A7W7B1S0</accession>
<evidence type="ECO:0000256" key="18">
    <source>
        <dbReference type="ARBA" id="ARBA00049108"/>
    </source>
</evidence>
<dbReference type="PANTHER" id="PTHR24317:SF7">
    <property type="entry name" value="PEROXISOMAL TRANS-2-ENOYL-COA REDUCTASE"/>
    <property type="match status" value="1"/>
</dbReference>
<dbReference type="InterPro" id="IPR052388">
    <property type="entry name" value="Peroxisomal_t2-enoyl-CoA_red"/>
</dbReference>
<dbReference type="InterPro" id="IPR036291">
    <property type="entry name" value="NAD(P)-bd_dom_sf"/>
</dbReference>
<comment type="catalytic activity">
    <reaction evidence="20">
        <text>(2E)-decenoyl-CoA + NADPH + H(+) = decanoyl-CoA + NADP(+)</text>
        <dbReference type="Rhea" id="RHEA:44960"/>
        <dbReference type="ChEBI" id="CHEBI:15378"/>
        <dbReference type="ChEBI" id="CHEBI:57783"/>
        <dbReference type="ChEBI" id="CHEBI:58349"/>
        <dbReference type="ChEBI" id="CHEBI:61406"/>
        <dbReference type="ChEBI" id="CHEBI:61430"/>
    </reaction>
    <physiologicalReaction direction="left-to-right" evidence="20">
        <dbReference type="Rhea" id="RHEA:44961"/>
    </physiologicalReaction>
</comment>
<dbReference type="Proteomes" id="UP000566324">
    <property type="component" value="Unassembled WGS sequence"/>
</dbReference>
<dbReference type="AlphaFoldDB" id="A0A7W7B1S0"/>
<evidence type="ECO:0000256" key="4">
    <source>
        <dbReference type="ARBA" id="ARBA00022516"/>
    </source>
</evidence>
<evidence type="ECO:0000256" key="14">
    <source>
        <dbReference type="ARBA" id="ARBA00038849"/>
    </source>
</evidence>
<comment type="catalytic activity">
    <reaction evidence="16">
        <text>(2E)-dodecenoyl-CoA + NADPH + H(+) = dodecanoyl-CoA + NADP(+)</text>
        <dbReference type="Rhea" id="RHEA:44964"/>
        <dbReference type="ChEBI" id="CHEBI:15378"/>
        <dbReference type="ChEBI" id="CHEBI:57330"/>
        <dbReference type="ChEBI" id="CHEBI:57375"/>
        <dbReference type="ChEBI" id="CHEBI:57783"/>
        <dbReference type="ChEBI" id="CHEBI:58349"/>
    </reaction>
    <physiologicalReaction direction="left-to-right" evidence="16">
        <dbReference type="Rhea" id="RHEA:44965"/>
    </physiologicalReaction>
</comment>
<dbReference type="EC" id="1.3.1.38" evidence="14"/>
<evidence type="ECO:0000256" key="19">
    <source>
        <dbReference type="ARBA" id="ARBA00049251"/>
    </source>
</evidence>
<organism evidence="23 24">
    <name type="scientific">Sphingosinicella soli</name>
    <dbReference type="NCBI Taxonomy" id="333708"/>
    <lineage>
        <taxon>Bacteria</taxon>
        <taxon>Pseudomonadati</taxon>
        <taxon>Pseudomonadota</taxon>
        <taxon>Alphaproteobacteria</taxon>
        <taxon>Sphingomonadales</taxon>
        <taxon>Sphingosinicellaceae</taxon>
        <taxon>Sphingosinicella</taxon>
    </lineage>
</organism>
<dbReference type="EMBL" id="JACHNZ010000021">
    <property type="protein sequence ID" value="MBB4632412.1"/>
    <property type="molecule type" value="Genomic_DNA"/>
</dbReference>
<keyword evidence="7" id="KW-0521">NADP</keyword>
<keyword evidence="24" id="KW-1185">Reference proteome</keyword>
<evidence type="ECO:0000256" key="5">
    <source>
        <dbReference type="ARBA" id="ARBA00022553"/>
    </source>
</evidence>
<dbReference type="PRINTS" id="PR00081">
    <property type="entry name" value="GDHRDH"/>
</dbReference>
<dbReference type="SUPFAM" id="SSF51735">
    <property type="entry name" value="NAD(P)-binding Rossmann-fold domains"/>
    <property type="match status" value="1"/>
</dbReference>
<keyword evidence="5" id="KW-0597">Phosphoprotein</keyword>
<evidence type="ECO:0000256" key="7">
    <source>
        <dbReference type="ARBA" id="ARBA00022857"/>
    </source>
</evidence>
<evidence type="ECO:0000256" key="20">
    <source>
        <dbReference type="ARBA" id="ARBA00049386"/>
    </source>
</evidence>
<evidence type="ECO:0000313" key="23">
    <source>
        <dbReference type="EMBL" id="MBB4632412.1"/>
    </source>
</evidence>
<dbReference type="PANTHER" id="PTHR24317">
    <property type="entry name" value="PEROXISOMAL TRANS-2-ENOYL-COA REDUCTASE"/>
    <property type="match status" value="1"/>
</dbReference>
<dbReference type="FunFam" id="3.40.50.720:FF:000084">
    <property type="entry name" value="Short-chain dehydrogenase reductase"/>
    <property type="match status" value="1"/>
</dbReference>
<gene>
    <name evidence="23" type="ORF">GGQ98_002037</name>
</gene>
<evidence type="ECO:0000256" key="21">
    <source>
        <dbReference type="ARBA" id="ARBA00049559"/>
    </source>
</evidence>
<evidence type="ECO:0000256" key="22">
    <source>
        <dbReference type="SAM" id="MobiDB-lite"/>
    </source>
</evidence>
<evidence type="ECO:0000256" key="17">
    <source>
        <dbReference type="ARBA" id="ARBA00048686"/>
    </source>
</evidence>
<comment type="caution">
    <text evidence="23">The sequence shown here is derived from an EMBL/GenBank/DDBJ whole genome shotgun (WGS) entry which is preliminary data.</text>
</comment>
<evidence type="ECO:0000256" key="10">
    <source>
        <dbReference type="ARBA" id="ARBA00023140"/>
    </source>
</evidence>
<reference evidence="23 24" key="1">
    <citation type="submission" date="2020-08" db="EMBL/GenBank/DDBJ databases">
        <title>Genomic Encyclopedia of Type Strains, Phase IV (KMG-IV): sequencing the most valuable type-strain genomes for metagenomic binning, comparative biology and taxonomic classification.</title>
        <authorList>
            <person name="Goeker M."/>
        </authorList>
    </citation>
    <scope>NUCLEOTIDE SEQUENCE [LARGE SCALE GENOMIC DNA]</scope>
    <source>
        <strain evidence="23 24">DSM 17328</strain>
    </source>
</reference>
<evidence type="ECO:0000256" key="6">
    <source>
        <dbReference type="ARBA" id="ARBA00022832"/>
    </source>
</evidence>
<keyword evidence="8" id="KW-0560">Oxidoreductase</keyword>
<dbReference type="Pfam" id="PF13561">
    <property type="entry name" value="adh_short_C2"/>
    <property type="match status" value="1"/>
</dbReference>
<feature type="region of interest" description="Disordered" evidence="22">
    <location>
        <begin position="1"/>
        <end position="23"/>
    </location>
</feature>